<evidence type="ECO:0000259" key="2">
    <source>
        <dbReference type="Pfam" id="PF01345"/>
    </source>
</evidence>
<evidence type="ECO:0000313" key="4">
    <source>
        <dbReference type="EMBL" id="OGG85057.1"/>
    </source>
</evidence>
<dbReference type="InterPro" id="IPR036366">
    <property type="entry name" value="PGBDSf"/>
</dbReference>
<name>A0A1F6FGR8_9BACT</name>
<organism evidence="4 5">
    <name type="scientific">Candidatus Kaiserbacteria bacterium RIFCSPLOWO2_12_FULL_45_26</name>
    <dbReference type="NCBI Taxonomy" id="1798525"/>
    <lineage>
        <taxon>Bacteria</taxon>
        <taxon>Candidatus Kaiseribacteriota</taxon>
    </lineage>
</organism>
<accession>A0A1F6FGR8</accession>
<dbReference type="InterPro" id="IPR002477">
    <property type="entry name" value="Peptidoglycan-bd-like"/>
</dbReference>
<dbReference type="SUPFAM" id="SSF47090">
    <property type="entry name" value="PGBD-like"/>
    <property type="match status" value="1"/>
</dbReference>
<comment type="caution">
    <text evidence="4">The sequence shown here is derived from an EMBL/GenBank/DDBJ whole genome shotgun (WGS) entry which is preliminary data.</text>
</comment>
<gene>
    <name evidence="4" type="ORF">A3G90_03280</name>
</gene>
<feature type="region of interest" description="Disordered" evidence="1">
    <location>
        <begin position="316"/>
        <end position="335"/>
    </location>
</feature>
<dbReference type="Pfam" id="PF01471">
    <property type="entry name" value="PG_binding_1"/>
    <property type="match status" value="1"/>
</dbReference>
<sequence>MYTKHQSKTLFSILAKFLVIAITLESLFLQTKYLLAEELPEETSEEVINSTPEETVVETGDAVSILELNNEANTNIIENSTEESTTTPQEEAIEEFLGLEDTLTASATNTATIDNFATSTAETGDNTITDATDATIITGDGYAVANVVNLVNTNILNSDGLIQFFTALGLSSLDVRNLFSVFETETSQSTTPCVPGVCGDGGFVNESNTDNTATINNTVIVRASTGENNIEGTGEGSITTGDAYAAANIFNLANTNIVDSNYLLVSINNLGSLDGDIILPNADLLNKLFAGSGVSGGTSANNNNTADIDNNVEVGAETGLNSNEGGDVTTGDASASGNITNQVNQNLIGGDSFLILIRVHGSWSGEIFGLPNNMLWSETPQGITVYNAPAEGEAGADANYTTNNTNQATIQNNVSVFALTGDNKIEGTASGNINTGNAYAAANITNLANLNILSQNWALLIFDIFGDWGGNIAFGRPDLWVGVEATSADNPIMPGSEVKYTYTVSNLGDTTASDVVLNNVFAAPHLNFLDNPGELLADGKKQSSWEIGSIPAGATREVSYTAIVRTDLPASNITTIPLTVSAEATENEDVVDNNNDTIVIEAGVIRRSGGGSNTTKPAEVSVSKQVAFPNTTVPATMDYTVTVENSGGPLYNAVLSDILRNEAGELIHEEFWELGTVAADELITVTYTIEYSSSTEPGVYTNSVQVIGNHRKKTPSTNNVYMSLSASVDLNISNLAQPLVLGAFTTCDPYLKSFIRLGQNNDSVEVEKLQTFLAEQLTIELPATGVFDELTEEAVINFQEQYREEILSPWGIAAPTGYVYLTTRKTINELVCQREVAFPLTPFEEQVIAMSKLKL</sequence>
<feature type="domain" description="DUF11" evidence="2">
    <location>
        <begin position="483"/>
        <end position="597"/>
    </location>
</feature>
<evidence type="ECO:0008006" key="6">
    <source>
        <dbReference type="Google" id="ProtNLM"/>
    </source>
</evidence>
<dbReference type="Proteomes" id="UP000177325">
    <property type="component" value="Unassembled WGS sequence"/>
</dbReference>
<proteinExistence type="predicted"/>
<feature type="domain" description="Peptidoglycan binding-like" evidence="3">
    <location>
        <begin position="765"/>
        <end position="802"/>
    </location>
</feature>
<reference evidence="4 5" key="1">
    <citation type="journal article" date="2016" name="Nat. Commun.">
        <title>Thousands of microbial genomes shed light on interconnected biogeochemical processes in an aquifer system.</title>
        <authorList>
            <person name="Anantharaman K."/>
            <person name="Brown C.T."/>
            <person name="Hug L.A."/>
            <person name="Sharon I."/>
            <person name="Castelle C.J."/>
            <person name="Probst A.J."/>
            <person name="Thomas B.C."/>
            <person name="Singh A."/>
            <person name="Wilkins M.J."/>
            <person name="Karaoz U."/>
            <person name="Brodie E.L."/>
            <person name="Williams K.H."/>
            <person name="Hubbard S.S."/>
            <person name="Banfield J.F."/>
        </authorList>
    </citation>
    <scope>NUCLEOTIDE SEQUENCE [LARGE SCALE GENOMIC DNA]</scope>
</reference>
<dbReference type="STRING" id="1798525.A3G90_03280"/>
<dbReference type="EMBL" id="MFMM01000001">
    <property type="protein sequence ID" value="OGG85057.1"/>
    <property type="molecule type" value="Genomic_DNA"/>
</dbReference>
<dbReference type="AlphaFoldDB" id="A0A1F6FGR8"/>
<evidence type="ECO:0000256" key="1">
    <source>
        <dbReference type="SAM" id="MobiDB-lite"/>
    </source>
</evidence>
<dbReference type="Gene3D" id="1.10.101.10">
    <property type="entry name" value="PGBD-like superfamily/PGBD"/>
    <property type="match status" value="1"/>
</dbReference>
<dbReference type="InterPro" id="IPR001434">
    <property type="entry name" value="OmcB-like_DUF11"/>
</dbReference>
<protein>
    <recommendedName>
        <fullName evidence="6">DUF11 domain-containing protein</fullName>
    </recommendedName>
</protein>
<evidence type="ECO:0000259" key="3">
    <source>
        <dbReference type="Pfam" id="PF01471"/>
    </source>
</evidence>
<dbReference type="InterPro" id="IPR036365">
    <property type="entry name" value="PGBD-like_sf"/>
</dbReference>
<evidence type="ECO:0000313" key="5">
    <source>
        <dbReference type="Proteomes" id="UP000177325"/>
    </source>
</evidence>
<dbReference type="Pfam" id="PF01345">
    <property type="entry name" value="DUF11"/>
    <property type="match status" value="1"/>
</dbReference>